<dbReference type="Pfam" id="PF13548">
    <property type="entry name" value="DUF4126"/>
    <property type="match status" value="1"/>
</dbReference>
<proteinExistence type="predicted"/>
<evidence type="ECO:0000313" key="3">
    <source>
        <dbReference type="EMBL" id="GLC24580.1"/>
    </source>
</evidence>
<organism evidence="3 4">
    <name type="scientific">Roseisolibacter agri</name>
    <dbReference type="NCBI Taxonomy" id="2014610"/>
    <lineage>
        <taxon>Bacteria</taxon>
        <taxon>Pseudomonadati</taxon>
        <taxon>Gemmatimonadota</taxon>
        <taxon>Gemmatimonadia</taxon>
        <taxon>Gemmatimonadales</taxon>
        <taxon>Gemmatimonadaceae</taxon>
        <taxon>Roseisolibacter</taxon>
    </lineage>
</organism>
<comment type="caution">
    <text evidence="3">The sequence shown here is derived from an EMBL/GenBank/DDBJ whole genome shotgun (WGS) entry which is preliminary data.</text>
</comment>
<dbReference type="Proteomes" id="UP001161325">
    <property type="component" value="Unassembled WGS sequence"/>
</dbReference>
<feature type="transmembrane region" description="Helical" evidence="1">
    <location>
        <begin position="42"/>
        <end position="61"/>
    </location>
</feature>
<accession>A0AA37V0I6</accession>
<keyword evidence="1" id="KW-0472">Membrane</keyword>
<feature type="transmembrane region" description="Helical" evidence="1">
    <location>
        <begin position="6"/>
        <end position="30"/>
    </location>
</feature>
<dbReference type="AlphaFoldDB" id="A0AA37V0I6"/>
<evidence type="ECO:0000313" key="4">
    <source>
        <dbReference type="Proteomes" id="UP001161325"/>
    </source>
</evidence>
<sequence>MSATLLAQAMALASAAGVSTYATVALLGFAARQQWIDQLPSALTGLSSWWVIGLAAALYLIEFLATLVPGVASAWEAVHSTLRPLAGTALAVATAWHADPAIIVAAGLLGGTLALGTQATKLGARVAIDASPEPVTNGVANVAEAGFVATIALLVWQHPWIALAIALATTVLIALLVRAAWRTIGRLLGRRA</sequence>
<evidence type="ECO:0000256" key="1">
    <source>
        <dbReference type="SAM" id="Phobius"/>
    </source>
</evidence>
<feature type="transmembrane region" description="Helical" evidence="1">
    <location>
        <begin position="160"/>
        <end position="181"/>
    </location>
</feature>
<gene>
    <name evidence="3" type="ORF">rosag_10930</name>
</gene>
<keyword evidence="1" id="KW-0812">Transmembrane</keyword>
<evidence type="ECO:0000259" key="2">
    <source>
        <dbReference type="Pfam" id="PF13548"/>
    </source>
</evidence>
<name>A0AA37V0I6_9BACT</name>
<protein>
    <submittedName>
        <fullName evidence="3">Membrane protein</fullName>
    </submittedName>
</protein>
<reference evidence="3" key="1">
    <citation type="submission" date="2022-08" db="EMBL/GenBank/DDBJ databases">
        <title>Draft genome sequencing of Roseisolibacter agri AW1220.</title>
        <authorList>
            <person name="Tobiishi Y."/>
            <person name="Tonouchi A."/>
        </authorList>
    </citation>
    <scope>NUCLEOTIDE SEQUENCE</scope>
    <source>
        <strain evidence="3">AW1220</strain>
    </source>
</reference>
<dbReference type="RefSeq" id="WP_284349026.1">
    <property type="nucleotide sequence ID" value="NZ_BRXS01000002.1"/>
</dbReference>
<dbReference type="InterPro" id="IPR025196">
    <property type="entry name" value="DUF4126"/>
</dbReference>
<dbReference type="EMBL" id="BRXS01000002">
    <property type="protein sequence ID" value="GLC24580.1"/>
    <property type="molecule type" value="Genomic_DNA"/>
</dbReference>
<feature type="domain" description="DUF4126" evidence="2">
    <location>
        <begin position="6"/>
        <end position="178"/>
    </location>
</feature>
<keyword evidence="4" id="KW-1185">Reference proteome</keyword>
<keyword evidence="1" id="KW-1133">Transmembrane helix</keyword>